<comment type="caution">
    <text evidence="3">The sequence shown here is derived from an EMBL/GenBank/DDBJ whole genome shotgun (WGS) entry which is preliminary data.</text>
</comment>
<dbReference type="Gene3D" id="3.30.70.3040">
    <property type="match status" value="1"/>
</dbReference>
<name>A0A0A6X6U2_ACTUT</name>
<dbReference type="EMBL" id="JRTT01000023">
    <property type="protein sequence ID" value="KHD75822.1"/>
    <property type="molecule type" value="Genomic_DNA"/>
</dbReference>
<evidence type="ECO:0000313" key="3">
    <source>
        <dbReference type="EMBL" id="KHD75822.1"/>
    </source>
</evidence>
<gene>
    <name evidence="3" type="ORF">MB27_20505</name>
</gene>
<protein>
    <recommendedName>
        <fullName evidence="2">FtsX extracellular domain-containing protein</fullName>
    </recommendedName>
</protein>
<sequence length="153" mass="16588">MPPVNALRPVHLVVSGVSALAGVAVTSAVLLLAGWRHLPVNDYEVRVFLDKKVTAEQTEAIRTTLAGLAADGQVRLRTPEQNYADYLRSWADSGETPPEQVTADSFPETLVIDTTGRDFDCTPYAEVKDDAGVDSVRIGQFDEDGRPRTGTEC</sequence>
<evidence type="ECO:0000313" key="4">
    <source>
        <dbReference type="Proteomes" id="UP000054537"/>
    </source>
</evidence>
<accession>A0A0A6X6U2</accession>
<dbReference type="Proteomes" id="UP000054537">
    <property type="component" value="Unassembled WGS sequence"/>
</dbReference>
<feature type="transmembrane region" description="Helical" evidence="1">
    <location>
        <begin position="12"/>
        <end position="33"/>
    </location>
</feature>
<evidence type="ECO:0000256" key="1">
    <source>
        <dbReference type="SAM" id="Phobius"/>
    </source>
</evidence>
<keyword evidence="1" id="KW-0812">Transmembrane</keyword>
<feature type="domain" description="FtsX extracellular" evidence="2">
    <location>
        <begin position="44"/>
        <end position="136"/>
    </location>
</feature>
<dbReference type="STRING" id="1869.MB27_20505"/>
<keyword evidence="4" id="KW-1185">Reference proteome</keyword>
<proteinExistence type="predicted"/>
<reference evidence="3 4" key="1">
    <citation type="submission" date="2014-10" db="EMBL/GenBank/DDBJ databases">
        <title>Draft genome sequence of Actinoplanes utahensis NRRL 12052.</title>
        <authorList>
            <person name="Velasco-Bucheli B."/>
            <person name="del Cerro C."/>
            <person name="Hormigo D."/>
            <person name="Garcia J.L."/>
            <person name="Acebal C."/>
            <person name="Arroyo M."/>
            <person name="de la Mata I."/>
        </authorList>
    </citation>
    <scope>NUCLEOTIDE SEQUENCE [LARGE SCALE GENOMIC DNA]</scope>
    <source>
        <strain evidence="3 4">NRRL 12052</strain>
    </source>
</reference>
<dbReference type="AlphaFoldDB" id="A0A0A6X6U2"/>
<evidence type="ECO:0000259" key="2">
    <source>
        <dbReference type="Pfam" id="PF18075"/>
    </source>
</evidence>
<keyword evidence="1" id="KW-0472">Membrane</keyword>
<dbReference type="Pfam" id="PF18075">
    <property type="entry name" value="FtsX_ECD"/>
    <property type="match status" value="1"/>
</dbReference>
<organism evidence="3 4">
    <name type="scientific">Actinoplanes utahensis</name>
    <dbReference type="NCBI Taxonomy" id="1869"/>
    <lineage>
        <taxon>Bacteria</taxon>
        <taxon>Bacillati</taxon>
        <taxon>Actinomycetota</taxon>
        <taxon>Actinomycetes</taxon>
        <taxon>Micromonosporales</taxon>
        <taxon>Micromonosporaceae</taxon>
        <taxon>Actinoplanes</taxon>
    </lineage>
</organism>
<dbReference type="InterPro" id="IPR040690">
    <property type="entry name" value="FtsX_ECD"/>
</dbReference>
<keyword evidence="1" id="KW-1133">Transmembrane helix</keyword>